<dbReference type="Gene3D" id="3.30.470.20">
    <property type="entry name" value="ATP-grasp fold, B domain"/>
    <property type="match status" value="1"/>
</dbReference>
<keyword evidence="2" id="KW-0547">Nucleotide-binding</keyword>
<dbReference type="GO" id="GO:0046872">
    <property type="term" value="F:metal ion binding"/>
    <property type="evidence" value="ECO:0007669"/>
    <property type="project" value="InterPro"/>
</dbReference>
<dbReference type="GO" id="GO:0005524">
    <property type="term" value="F:ATP binding"/>
    <property type="evidence" value="ECO:0007669"/>
    <property type="project" value="UniProtKB-KW"/>
</dbReference>
<dbReference type="PROSITE" id="PS50979">
    <property type="entry name" value="BC"/>
    <property type="match status" value="1"/>
</dbReference>
<dbReference type="SUPFAM" id="SSF51246">
    <property type="entry name" value="Rudiment single hybrid motif"/>
    <property type="match status" value="1"/>
</dbReference>
<proteinExistence type="predicted"/>
<feature type="domain" description="Biotin carboxylation" evidence="5">
    <location>
        <begin position="1"/>
        <end position="221"/>
    </location>
</feature>
<comment type="caution">
    <text evidence="6">The sequence shown here is derived from an EMBL/GenBank/DDBJ whole genome shotgun (WGS) entry which is preliminary data.</text>
</comment>
<evidence type="ECO:0000313" key="6">
    <source>
        <dbReference type="EMBL" id="KKL15578.1"/>
    </source>
</evidence>
<dbReference type="EMBL" id="LAZR01040014">
    <property type="protein sequence ID" value="KKL15578.1"/>
    <property type="molecule type" value="Genomic_DNA"/>
</dbReference>
<sequence length="226" mass="26030">ERDCSIQRKRQKLIEETPAPKISNHLRKKMTTAAINIAKAAKYFSCGTVEFLVDEENNFYFMEMNTRIQVEHTISEMLTGIDLVKAQIKVAMGKKLTFKQNKIHFNGHVFEFRINAEDPSNNFQPSPGKLKYYIPPGGPNVRLDSACYSGYVIPPYYDSMIAKLIIKGKDRKDAIKIAKRALKEFHIQGVKSTIDFHLYMLEDEKFLNSDYNLNYVDDLISKGCKF</sequence>
<dbReference type="PROSITE" id="PS50975">
    <property type="entry name" value="ATP_GRASP"/>
    <property type="match status" value="1"/>
</dbReference>
<organism evidence="6">
    <name type="scientific">marine sediment metagenome</name>
    <dbReference type="NCBI Taxonomy" id="412755"/>
    <lineage>
        <taxon>unclassified sequences</taxon>
        <taxon>metagenomes</taxon>
        <taxon>ecological metagenomes</taxon>
    </lineage>
</organism>
<reference evidence="6" key="1">
    <citation type="journal article" date="2015" name="Nature">
        <title>Complex archaea that bridge the gap between prokaryotes and eukaryotes.</title>
        <authorList>
            <person name="Spang A."/>
            <person name="Saw J.H."/>
            <person name="Jorgensen S.L."/>
            <person name="Zaremba-Niedzwiedzka K."/>
            <person name="Martijn J."/>
            <person name="Lind A.E."/>
            <person name="van Eijk R."/>
            <person name="Schleper C."/>
            <person name="Guy L."/>
            <person name="Ettema T.J."/>
        </authorList>
    </citation>
    <scope>NUCLEOTIDE SEQUENCE</scope>
</reference>
<dbReference type="InterPro" id="IPR005482">
    <property type="entry name" value="Biotin_COase_C"/>
</dbReference>
<dbReference type="InterPro" id="IPR005479">
    <property type="entry name" value="CPAse_ATP-bd"/>
</dbReference>
<keyword evidence="3" id="KW-0067">ATP-binding</keyword>
<dbReference type="PANTHER" id="PTHR48095">
    <property type="entry name" value="PYRUVATE CARBOXYLASE SUBUNIT A"/>
    <property type="match status" value="1"/>
</dbReference>
<name>A0A0F9DUM1_9ZZZZ</name>
<dbReference type="Pfam" id="PF02786">
    <property type="entry name" value="CPSase_L_D2"/>
    <property type="match status" value="1"/>
</dbReference>
<evidence type="ECO:0000256" key="1">
    <source>
        <dbReference type="ARBA" id="ARBA00022598"/>
    </source>
</evidence>
<dbReference type="InterPro" id="IPR051602">
    <property type="entry name" value="ACC_Biotin_Carboxylase"/>
</dbReference>
<accession>A0A0F9DUM1</accession>
<feature type="domain" description="ATP-grasp" evidence="4">
    <location>
        <begin position="22"/>
        <end position="92"/>
    </location>
</feature>
<dbReference type="PANTHER" id="PTHR48095:SF2">
    <property type="entry name" value="BIOTIN CARBOXYLASE, CHLOROPLASTIC"/>
    <property type="match status" value="1"/>
</dbReference>
<dbReference type="GO" id="GO:0016874">
    <property type="term" value="F:ligase activity"/>
    <property type="evidence" value="ECO:0007669"/>
    <property type="project" value="UniProtKB-KW"/>
</dbReference>
<dbReference type="SUPFAM" id="SSF56059">
    <property type="entry name" value="Glutathione synthetase ATP-binding domain-like"/>
    <property type="match status" value="1"/>
</dbReference>
<feature type="non-terminal residue" evidence="6">
    <location>
        <position position="1"/>
    </location>
</feature>
<dbReference type="InterPro" id="IPR011761">
    <property type="entry name" value="ATP-grasp"/>
</dbReference>
<evidence type="ECO:0000259" key="4">
    <source>
        <dbReference type="PROSITE" id="PS50975"/>
    </source>
</evidence>
<dbReference type="AlphaFoldDB" id="A0A0F9DUM1"/>
<keyword evidence="1" id="KW-0436">Ligase</keyword>
<evidence type="ECO:0000256" key="3">
    <source>
        <dbReference type="ARBA" id="ARBA00022840"/>
    </source>
</evidence>
<dbReference type="SMART" id="SM00878">
    <property type="entry name" value="Biotin_carb_C"/>
    <property type="match status" value="1"/>
</dbReference>
<gene>
    <name evidence="6" type="ORF">LCGC14_2504210</name>
</gene>
<dbReference type="PROSITE" id="PS00867">
    <property type="entry name" value="CPSASE_2"/>
    <property type="match status" value="1"/>
</dbReference>
<dbReference type="InterPro" id="IPR011054">
    <property type="entry name" value="Rudment_hybrid_motif"/>
</dbReference>
<evidence type="ECO:0008006" key="7">
    <source>
        <dbReference type="Google" id="ProtNLM"/>
    </source>
</evidence>
<evidence type="ECO:0000259" key="5">
    <source>
        <dbReference type="PROSITE" id="PS50979"/>
    </source>
</evidence>
<dbReference type="InterPro" id="IPR011764">
    <property type="entry name" value="Biotin_carboxylation_dom"/>
</dbReference>
<dbReference type="Pfam" id="PF02785">
    <property type="entry name" value="Biotin_carb_C"/>
    <property type="match status" value="1"/>
</dbReference>
<protein>
    <recommendedName>
        <fullName evidence="7">Biotin carboxylation domain-containing protein</fullName>
    </recommendedName>
</protein>
<evidence type="ECO:0000256" key="2">
    <source>
        <dbReference type="ARBA" id="ARBA00022741"/>
    </source>
</evidence>